<accession>A2BXR5</accession>
<keyword evidence="2 5" id="KW-0521">NADP</keyword>
<comment type="similarity">
    <text evidence="1 5">Belongs to the NAD(P)-dependent epimerase/dehydratase family. Fucose synthase subfamily.</text>
</comment>
<feature type="binding site" evidence="5">
    <location>
        <position position="206"/>
    </location>
    <ligand>
        <name>substrate</name>
    </ligand>
</feature>
<evidence type="ECO:0000256" key="2">
    <source>
        <dbReference type="ARBA" id="ARBA00022857"/>
    </source>
</evidence>
<dbReference type="Proteomes" id="UP000001589">
    <property type="component" value="Chromosome"/>
</dbReference>
<feature type="active site" description="Proton donor/acceptor" evidence="5">
    <location>
        <position position="140"/>
    </location>
</feature>
<evidence type="ECO:0000256" key="5">
    <source>
        <dbReference type="HAMAP-Rule" id="MF_00956"/>
    </source>
</evidence>
<feature type="domain" description="NAD-dependent epimerase/dehydratase" evidence="6">
    <location>
        <begin position="10"/>
        <end position="233"/>
    </location>
</feature>
<feature type="binding site" evidence="5">
    <location>
        <position position="286"/>
    </location>
    <ligand>
        <name>substrate</name>
    </ligand>
</feature>
<dbReference type="GO" id="GO:0016853">
    <property type="term" value="F:isomerase activity"/>
    <property type="evidence" value="ECO:0007669"/>
    <property type="project" value="UniProtKB-KW"/>
</dbReference>
<reference evidence="7 8" key="1">
    <citation type="journal article" date="2007" name="PLoS Genet.">
        <title>Patterns and implications of gene gain and loss in the evolution of Prochlorococcus.</title>
        <authorList>
            <person name="Kettler G.C."/>
            <person name="Martiny A.C."/>
            <person name="Huang K."/>
            <person name="Zucker J."/>
            <person name="Coleman M.L."/>
            <person name="Rodrigue S."/>
            <person name="Chen F."/>
            <person name="Lapidus A."/>
            <person name="Ferriera S."/>
            <person name="Johnson J."/>
            <person name="Steglich C."/>
            <person name="Church G.M."/>
            <person name="Richardson P."/>
            <person name="Chisholm S.W."/>
        </authorList>
    </citation>
    <scope>NUCLEOTIDE SEQUENCE [LARGE SCALE GENOMIC DNA]</scope>
    <source>
        <strain evidence="7 8">MIT 9515</strain>
    </source>
</reference>
<evidence type="ECO:0000313" key="7">
    <source>
        <dbReference type="EMBL" id="ABM72576.1"/>
    </source>
</evidence>
<feature type="site" description="Important for catalytic activity" evidence="5">
    <location>
        <position position="111"/>
    </location>
</feature>
<feature type="binding site" evidence="5">
    <location>
        <begin position="109"/>
        <end position="112"/>
    </location>
    <ligand>
        <name>NADP(+)</name>
        <dbReference type="ChEBI" id="CHEBI:58349"/>
    </ligand>
</feature>
<dbReference type="GeneID" id="60200732"/>
<feature type="site" description="Important for catalytic activity" evidence="5">
    <location>
        <position position="113"/>
    </location>
</feature>
<proteinExistence type="inferred from homology"/>
<dbReference type="KEGG" id="pmc:P9515_13691"/>
<comment type="catalytic activity">
    <reaction evidence="5">
        <text>GDP-beta-L-fucose + NADP(+) = GDP-4-dehydro-alpha-D-rhamnose + NADPH + H(+)</text>
        <dbReference type="Rhea" id="RHEA:18885"/>
        <dbReference type="ChEBI" id="CHEBI:15378"/>
        <dbReference type="ChEBI" id="CHEBI:57273"/>
        <dbReference type="ChEBI" id="CHEBI:57783"/>
        <dbReference type="ChEBI" id="CHEBI:57964"/>
        <dbReference type="ChEBI" id="CHEBI:58349"/>
        <dbReference type="EC" id="1.1.1.271"/>
    </reaction>
</comment>
<dbReference type="InterPro" id="IPR001509">
    <property type="entry name" value="Epimerase_deHydtase"/>
</dbReference>
<dbReference type="InterPro" id="IPR036291">
    <property type="entry name" value="NAD(P)-bd_dom_sf"/>
</dbReference>
<dbReference type="Pfam" id="PF01370">
    <property type="entry name" value="Epimerase"/>
    <property type="match status" value="1"/>
</dbReference>
<gene>
    <name evidence="5" type="primary">fcl</name>
    <name evidence="7" type="ordered locus">P9515_13691</name>
</gene>
<name>A2BXR5_PROM5</name>
<dbReference type="HOGENOM" id="CLU_007383_18_0_3"/>
<feature type="binding site" evidence="5">
    <location>
        <begin position="167"/>
        <end position="170"/>
    </location>
    <ligand>
        <name>NADP(+)</name>
        <dbReference type="ChEBI" id="CHEBI:58349"/>
    </ligand>
</feature>
<dbReference type="CDD" id="cd05239">
    <property type="entry name" value="GDP_FS_SDR_e"/>
    <property type="match status" value="1"/>
</dbReference>
<dbReference type="GO" id="GO:0042351">
    <property type="term" value="P:'de novo' GDP-L-fucose biosynthetic process"/>
    <property type="evidence" value="ECO:0007669"/>
    <property type="project" value="UniProtKB-UniRule"/>
</dbReference>
<evidence type="ECO:0000313" key="8">
    <source>
        <dbReference type="Proteomes" id="UP000001589"/>
    </source>
</evidence>
<sequence length="332" mass="37697">MTLINKEEKIFIAGGSGMVGSAIIRKLNNLGFKHLIFPNSSELDLKDSNLVFNWFKKNKPDIVIFAAAKVGGIFANNTYPVDFLLDNLKIQNNVIESAWKNKVRRLLFLGSSCVYPKNSSQPINEDELLKSSLEKTNEWYALAKISGIKLCQALRKQYGFDAISLMPTNLYGKGDNYHSSNSHVLPALLDRFHSHKLEQKNYIECWGSGNPRREFMHVDDLADASIFALENWDPNKNDAPLDQSGEPLNWLNVGTGIDLSIKELAEMIASITSFKGKIIWNKDKPDGTFRKLLNVSKLEKLGWRSKISLEEGLLITYKDYKKELKENKLRIK</sequence>
<keyword evidence="5" id="KW-0511">Multifunctional enzyme</keyword>
<keyword evidence="4 5" id="KW-0413">Isomerase</keyword>
<feature type="binding site" evidence="5">
    <location>
        <position position="191"/>
    </location>
    <ligand>
        <name>substrate</name>
    </ligand>
</feature>
<comment type="function">
    <text evidence="5">Catalyzes the two-step NADP-dependent conversion of GDP-4-dehydro-6-deoxy-D-mannose to GDP-fucose, involving an epimerase and a reductase reaction.</text>
</comment>
<keyword evidence="3 5" id="KW-0560">Oxidoreductase</keyword>
<dbReference type="EMBL" id="CP000552">
    <property type="protein sequence ID" value="ABM72576.1"/>
    <property type="molecule type" value="Genomic_DNA"/>
</dbReference>
<evidence type="ECO:0000256" key="4">
    <source>
        <dbReference type="ARBA" id="ARBA00023235"/>
    </source>
</evidence>
<dbReference type="PANTHER" id="PTHR43238">
    <property type="entry name" value="GDP-L-FUCOSE SYNTHASE"/>
    <property type="match status" value="1"/>
</dbReference>
<dbReference type="UniPathway" id="UPA00128">
    <property type="reaction ID" value="UER00191"/>
</dbReference>
<feature type="binding site" evidence="5">
    <location>
        <begin position="14"/>
        <end position="20"/>
    </location>
    <ligand>
        <name>NADP(+)</name>
        <dbReference type="ChEBI" id="CHEBI:58349"/>
    </ligand>
</feature>
<protein>
    <recommendedName>
        <fullName evidence="5">GDP-L-fucose synthase</fullName>
        <ecNumber evidence="5">1.1.1.271</ecNumber>
    </recommendedName>
    <alternativeName>
        <fullName evidence="5">GDP-4-keto-6-deoxy-D-mannose-3,5-epimerase-4-reductase</fullName>
    </alternativeName>
</protein>
<dbReference type="RefSeq" id="WP_011820673.1">
    <property type="nucleotide sequence ID" value="NC_008817.1"/>
</dbReference>
<feature type="binding site" evidence="5">
    <location>
        <position position="144"/>
    </location>
    <ligand>
        <name>NADP(+)</name>
        <dbReference type="ChEBI" id="CHEBI:58349"/>
    </ligand>
</feature>
<dbReference type="HAMAP" id="MF_00956">
    <property type="entry name" value="GDP_fucose_synth"/>
    <property type="match status" value="1"/>
</dbReference>
<dbReference type="AlphaFoldDB" id="A2BXR5"/>
<dbReference type="STRING" id="167542.P9515_13691"/>
<dbReference type="SUPFAM" id="SSF51735">
    <property type="entry name" value="NAD(P)-binding Rossmann-fold domains"/>
    <property type="match status" value="1"/>
</dbReference>
<evidence type="ECO:0000256" key="1">
    <source>
        <dbReference type="ARBA" id="ARBA00005959"/>
    </source>
</evidence>
<dbReference type="InterPro" id="IPR028614">
    <property type="entry name" value="GDP_fucose/colitose_synth"/>
</dbReference>
<dbReference type="GO" id="GO:0050577">
    <property type="term" value="F:GDP-L-fucose synthase activity"/>
    <property type="evidence" value="ECO:0007669"/>
    <property type="project" value="UniProtKB-UniRule"/>
</dbReference>
<dbReference type="GO" id="GO:0070401">
    <property type="term" value="F:NADP+ binding"/>
    <property type="evidence" value="ECO:0007669"/>
    <property type="project" value="UniProtKB-UniRule"/>
</dbReference>
<feature type="binding site" evidence="5">
    <location>
        <position position="183"/>
    </location>
    <ligand>
        <name>NADP(+)</name>
        <dbReference type="ChEBI" id="CHEBI:58349"/>
    </ligand>
</feature>
<dbReference type="Gene3D" id="3.90.25.10">
    <property type="entry name" value="UDP-galactose 4-epimerase, domain 1"/>
    <property type="match status" value="1"/>
</dbReference>
<evidence type="ECO:0000259" key="6">
    <source>
        <dbReference type="Pfam" id="PF01370"/>
    </source>
</evidence>
<evidence type="ECO:0000256" key="3">
    <source>
        <dbReference type="ARBA" id="ARBA00023002"/>
    </source>
</evidence>
<feature type="binding site" evidence="5">
    <location>
        <position position="213"/>
    </location>
    <ligand>
        <name>substrate</name>
    </ligand>
</feature>
<dbReference type="eggNOG" id="COG0451">
    <property type="taxonomic scope" value="Bacteria"/>
</dbReference>
<dbReference type="PANTHER" id="PTHR43238:SF1">
    <property type="entry name" value="GDP-L-FUCOSE SYNTHASE"/>
    <property type="match status" value="1"/>
</dbReference>
<dbReference type="OrthoDB" id="9811425at2"/>
<dbReference type="EC" id="1.1.1.271" evidence="5"/>
<organism evidence="7 8">
    <name type="scientific">Prochlorococcus marinus (strain MIT 9515)</name>
    <dbReference type="NCBI Taxonomy" id="167542"/>
    <lineage>
        <taxon>Bacteria</taxon>
        <taxon>Bacillati</taxon>
        <taxon>Cyanobacteriota</taxon>
        <taxon>Cyanophyceae</taxon>
        <taxon>Synechococcales</taxon>
        <taxon>Prochlorococcaceae</taxon>
        <taxon>Prochlorococcus</taxon>
    </lineage>
</organism>
<dbReference type="Gene3D" id="3.40.50.720">
    <property type="entry name" value="NAD(P)-binding Rossmann-like Domain"/>
    <property type="match status" value="1"/>
</dbReference>
<comment type="pathway">
    <text evidence="5">Nucleotide-sugar biosynthesis; GDP-L-fucose biosynthesis via de novo pathway; GDP-L-fucose from GDP-alpha-D-mannose: step 2/2.</text>
</comment>